<accession>A0ACC0Y5A8</accession>
<proteinExistence type="predicted"/>
<sequence>MNPKASSLILVTLFVFFISVNVESFDVTELLNRYPDLIGFNDLLTQTKIAESIANRRTITILAVDNSSLAGIQSRPIDEVQKILSDHVILDYYDMKKLRKLQKSVIVTTLYQTTGVAEKGQGFLNVTHMPGEQFVFGSAVKGAVPVAKLVKAVYAQPFNVSVLQVSQPIVAPGIGEVILPPPPPPYTPPPAQPPKSSSSSNKTADSPGFR</sequence>
<comment type="caution">
    <text evidence="1">The sequence shown here is derived from an EMBL/GenBank/DDBJ whole genome shotgun (WGS) entry which is preliminary data.</text>
</comment>
<keyword evidence="2" id="KW-1185">Reference proteome</keyword>
<protein>
    <submittedName>
        <fullName evidence="1">Uncharacterized protein</fullName>
    </submittedName>
</protein>
<evidence type="ECO:0000313" key="2">
    <source>
        <dbReference type="Proteomes" id="UP001163603"/>
    </source>
</evidence>
<dbReference type="Proteomes" id="UP001163603">
    <property type="component" value="Chromosome 8"/>
</dbReference>
<dbReference type="EMBL" id="CM047743">
    <property type="protein sequence ID" value="KAJ0030467.1"/>
    <property type="molecule type" value="Genomic_DNA"/>
</dbReference>
<organism evidence="1 2">
    <name type="scientific">Pistacia integerrima</name>
    <dbReference type="NCBI Taxonomy" id="434235"/>
    <lineage>
        <taxon>Eukaryota</taxon>
        <taxon>Viridiplantae</taxon>
        <taxon>Streptophyta</taxon>
        <taxon>Embryophyta</taxon>
        <taxon>Tracheophyta</taxon>
        <taxon>Spermatophyta</taxon>
        <taxon>Magnoliopsida</taxon>
        <taxon>eudicotyledons</taxon>
        <taxon>Gunneridae</taxon>
        <taxon>Pentapetalae</taxon>
        <taxon>rosids</taxon>
        <taxon>malvids</taxon>
        <taxon>Sapindales</taxon>
        <taxon>Anacardiaceae</taxon>
        <taxon>Pistacia</taxon>
    </lineage>
</organism>
<gene>
    <name evidence="1" type="ORF">Pint_12635</name>
</gene>
<evidence type="ECO:0000313" key="1">
    <source>
        <dbReference type="EMBL" id="KAJ0030467.1"/>
    </source>
</evidence>
<name>A0ACC0Y5A8_9ROSI</name>
<reference evidence="2" key="1">
    <citation type="journal article" date="2023" name="G3 (Bethesda)">
        <title>Genome assembly and association tests identify interacting loci associated with vigor, precocity, and sex in interspecific pistachio rootstocks.</title>
        <authorList>
            <person name="Palmer W."/>
            <person name="Jacygrad E."/>
            <person name="Sagayaradj S."/>
            <person name="Cavanaugh K."/>
            <person name="Han R."/>
            <person name="Bertier L."/>
            <person name="Beede B."/>
            <person name="Kafkas S."/>
            <person name="Golino D."/>
            <person name="Preece J."/>
            <person name="Michelmore R."/>
        </authorList>
    </citation>
    <scope>NUCLEOTIDE SEQUENCE [LARGE SCALE GENOMIC DNA]</scope>
</reference>